<evidence type="ECO:0000259" key="2">
    <source>
        <dbReference type="Pfam" id="PF13568"/>
    </source>
</evidence>
<dbReference type="EMBL" id="JBHSYQ010000016">
    <property type="protein sequence ID" value="MFC6999912.1"/>
    <property type="molecule type" value="Genomic_DNA"/>
</dbReference>
<dbReference type="RefSeq" id="WP_066622113.1">
    <property type="nucleotide sequence ID" value="NZ_JBHSYQ010000016.1"/>
</dbReference>
<sequence>MKNTIKKASLVVVAVITLSVFSTSLVLAQSSDFYEKLKFGVKGGLNVTSMNDEDRVPDAKVTPRIGFHLGVLAHYDWNDKWAIQPEVVYSKEGAKYDFPGSPEIPFEYRGKTDINLINIPILVQYKIGSQFRIQTGPQTGLIINANFEDANDKNNESRKLDIQRVNLTWAIGFGYLTKSGLGFDARYNVGITNIYPDEVYPGQSLRTRAGQFGIFYQFK</sequence>
<protein>
    <submittedName>
        <fullName evidence="3">Porin family protein</fullName>
    </submittedName>
</protein>
<reference evidence="4" key="1">
    <citation type="journal article" date="2019" name="Int. J. Syst. Evol. Microbiol.">
        <title>The Global Catalogue of Microorganisms (GCM) 10K type strain sequencing project: providing services to taxonomists for standard genome sequencing and annotation.</title>
        <authorList>
            <consortium name="The Broad Institute Genomics Platform"/>
            <consortium name="The Broad Institute Genome Sequencing Center for Infectious Disease"/>
            <person name="Wu L."/>
            <person name="Ma J."/>
        </authorList>
    </citation>
    <scope>NUCLEOTIDE SEQUENCE [LARGE SCALE GENOMIC DNA]</scope>
    <source>
        <strain evidence="4">CGMCC 4.7393</strain>
    </source>
</reference>
<accession>A0ABW2DTH5</accession>
<feature type="signal peptide" evidence="1">
    <location>
        <begin position="1"/>
        <end position="28"/>
    </location>
</feature>
<gene>
    <name evidence="3" type="ORF">ACFQHR_19915</name>
</gene>
<evidence type="ECO:0000313" key="4">
    <source>
        <dbReference type="Proteomes" id="UP001596405"/>
    </source>
</evidence>
<dbReference type="Pfam" id="PF13568">
    <property type="entry name" value="OMP_b-brl_2"/>
    <property type="match status" value="1"/>
</dbReference>
<evidence type="ECO:0000313" key="3">
    <source>
        <dbReference type="EMBL" id="MFC6999912.1"/>
    </source>
</evidence>
<dbReference type="Proteomes" id="UP001596405">
    <property type="component" value="Unassembled WGS sequence"/>
</dbReference>
<proteinExistence type="predicted"/>
<name>A0ABW2DTH5_9BACT</name>
<comment type="caution">
    <text evidence="3">The sequence shown here is derived from an EMBL/GenBank/DDBJ whole genome shotgun (WGS) entry which is preliminary data.</text>
</comment>
<dbReference type="InterPro" id="IPR025665">
    <property type="entry name" value="Beta-barrel_OMP_2"/>
</dbReference>
<evidence type="ECO:0000256" key="1">
    <source>
        <dbReference type="SAM" id="SignalP"/>
    </source>
</evidence>
<feature type="chain" id="PRO_5046950835" evidence="1">
    <location>
        <begin position="29"/>
        <end position="219"/>
    </location>
</feature>
<keyword evidence="4" id="KW-1185">Reference proteome</keyword>
<organism evidence="3 4">
    <name type="scientific">Rufibacter roseus</name>
    <dbReference type="NCBI Taxonomy" id="1567108"/>
    <lineage>
        <taxon>Bacteria</taxon>
        <taxon>Pseudomonadati</taxon>
        <taxon>Bacteroidota</taxon>
        <taxon>Cytophagia</taxon>
        <taxon>Cytophagales</taxon>
        <taxon>Hymenobacteraceae</taxon>
        <taxon>Rufibacter</taxon>
    </lineage>
</organism>
<feature type="domain" description="Outer membrane protein beta-barrel" evidence="2">
    <location>
        <begin position="28"/>
        <end position="194"/>
    </location>
</feature>
<keyword evidence="1" id="KW-0732">Signal</keyword>